<accession>A0A7W5ZQJ4</accession>
<dbReference type="GO" id="GO:0009244">
    <property type="term" value="P:lipopolysaccharide core region biosynthetic process"/>
    <property type="evidence" value="ECO:0007669"/>
    <property type="project" value="TreeGrafter"/>
</dbReference>
<dbReference type="InterPro" id="IPR002201">
    <property type="entry name" value="Glyco_trans_9"/>
</dbReference>
<evidence type="ECO:0000313" key="4">
    <source>
        <dbReference type="Proteomes" id="UP000541352"/>
    </source>
</evidence>
<dbReference type="RefSeq" id="WP_183978257.1">
    <property type="nucleotide sequence ID" value="NZ_JACIBY010000013.1"/>
</dbReference>
<dbReference type="InterPro" id="IPR051199">
    <property type="entry name" value="LPS_LOS_Heptosyltrfase"/>
</dbReference>
<dbReference type="AlphaFoldDB" id="A0A7W5ZQJ4"/>
<name>A0A7W5ZQJ4_9BACT</name>
<sequence>MKRYYSGTPRETIPMRLTDFFIDAYARWFYKRRERGSISSSPKVLIASLGHMGDALTVSYLFPLIRQKYPNAIIDVITPTWCKAVNEHNPYIRQAIYLDHILSNRAKSSNWQKIKQFCATFKTAIAILKQEEYDYYIDVRTSNSVSHFILPFTTVKKAIGFNRRGQGGLLDVELTIPENTCFHHFDTYAALLKEMNITAKLEDVKPYFHILPSVSWESVGTKLPYPLVNSYVMLFPETGEPHRQMSLAFWADIVRKVLQESSYSVVFCGQTDLSARIINEINPSSVDSNRLLNASRLLSIQELALVATQAEYALTLDSFPEHLACIFCKTITIYRVSGLPFFPIANFPALLFHGHQPSVGIEYVRKNVEIHYYPETDIPEVKNKITERILLEKVVS</sequence>
<proteinExistence type="predicted"/>
<dbReference type="GO" id="GO:0008713">
    <property type="term" value="F:ADP-heptose-lipopolysaccharide heptosyltransferase activity"/>
    <property type="evidence" value="ECO:0007669"/>
    <property type="project" value="TreeGrafter"/>
</dbReference>
<evidence type="ECO:0000256" key="1">
    <source>
        <dbReference type="ARBA" id="ARBA00022676"/>
    </source>
</evidence>
<keyword evidence="4" id="KW-1185">Reference proteome</keyword>
<evidence type="ECO:0000313" key="3">
    <source>
        <dbReference type="EMBL" id="MBB3840940.1"/>
    </source>
</evidence>
<dbReference type="Pfam" id="PF01075">
    <property type="entry name" value="Glyco_transf_9"/>
    <property type="match status" value="1"/>
</dbReference>
<gene>
    <name evidence="3" type="ORF">FHS57_004961</name>
</gene>
<dbReference type="PANTHER" id="PTHR30160">
    <property type="entry name" value="TETRAACYLDISACCHARIDE 4'-KINASE-RELATED"/>
    <property type="match status" value="1"/>
</dbReference>
<dbReference type="SUPFAM" id="SSF53756">
    <property type="entry name" value="UDP-Glycosyltransferase/glycogen phosphorylase"/>
    <property type="match status" value="1"/>
</dbReference>
<dbReference type="EC" id="2.4.-.-" evidence="3"/>
<organism evidence="3 4">
    <name type="scientific">Runella defluvii</name>
    <dbReference type="NCBI Taxonomy" id="370973"/>
    <lineage>
        <taxon>Bacteria</taxon>
        <taxon>Pseudomonadati</taxon>
        <taxon>Bacteroidota</taxon>
        <taxon>Cytophagia</taxon>
        <taxon>Cytophagales</taxon>
        <taxon>Spirosomataceae</taxon>
        <taxon>Runella</taxon>
    </lineage>
</organism>
<keyword evidence="2 3" id="KW-0808">Transferase</keyword>
<evidence type="ECO:0000256" key="2">
    <source>
        <dbReference type="ARBA" id="ARBA00022679"/>
    </source>
</evidence>
<dbReference type="PANTHER" id="PTHR30160:SF1">
    <property type="entry name" value="LIPOPOLYSACCHARIDE 1,2-N-ACETYLGLUCOSAMINETRANSFERASE-RELATED"/>
    <property type="match status" value="1"/>
</dbReference>
<dbReference type="Gene3D" id="3.40.50.2000">
    <property type="entry name" value="Glycogen Phosphorylase B"/>
    <property type="match status" value="2"/>
</dbReference>
<comment type="caution">
    <text evidence="3">The sequence shown here is derived from an EMBL/GenBank/DDBJ whole genome shotgun (WGS) entry which is preliminary data.</text>
</comment>
<dbReference type="EMBL" id="JACIBY010000013">
    <property type="protein sequence ID" value="MBB3840940.1"/>
    <property type="molecule type" value="Genomic_DNA"/>
</dbReference>
<dbReference type="GO" id="GO:0005829">
    <property type="term" value="C:cytosol"/>
    <property type="evidence" value="ECO:0007669"/>
    <property type="project" value="TreeGrafter"/>
</dbReference>
<protein>
    <submittedName>
        <fullName evidence="3">Heptosyltransferase-3</fullName>
        <ecNumber evidence="3">2.4.-.-</ecNumber>
    </submittedName>
</protein>
<reference evidence="3 4" key="1">
    <citation type="submission" date="2020-08" db="EMBL/GenBank/DDBJ databases">
        <title>Genomic Encyclopedia of Type Strains, Phase IV (KMG-IV): sequencing the most valuable type-strain genomes for metagenomic binning, comparative biology and taxonomic classification.</title>
        <authorList>
            <person name="Goeker M."/>
        </authorList>
    </citation>
    <scope>NUCLEOTIDE SEQUENCE [LARGE SCALE GENOMIC DNA]</scope>
    <source>
        <strain evidence="3 4">DSM 17976</strain>
    </source>
</reference>
<keyword evidence="1 3" id="KW-0328">Glycosyltransferase</keyword>
<dbReference type="Proteomes" id="UP000541352">
    <property type="component" value="Unassembled WGS sequence"/>
</dbReference>